<organism evidence="2 3">
    <name type="scientific">Polarella glacialis</name>
    <name type="common">Dinoflagellate</name>
    <dbReference type="NCBI Taxonomy" id="89957"/>
    <lineage>
        <taxon>Eukaryota</taxon>
        <taxon>Sar</taxon>
        <taxon>Alveolata</taxon>
        <taxon>Dinophyceae</taxon>
        <taxon>Suessiales</taxon>
        <taxon>Suessiaceae</taxon>
        <taxon>Polarella</taxon>
    </lineage>
</organism>
<accession>A0A813G7G5</accession>
<sequence>MLCCLDCCWWSLEPPPARGRVLPRMGSASSVPGASSVPRGPRLTHMDSGDGAKSALASSPSPKSRMPFTVMSRKGTYALVKLNLERAVQLLVVSDPGQDLDDELMFVLLRCLSQEGQVDVLGIITTLAPSYDRARLCRGTLDILGLYDVPVGLGTDGGDHGGDHKASTFEEWAESYMPKPGSHRMSSVEPGRQLFFRLYQDAAPKSVTLLITASLKDPALFLRDNEILFFAKTKEVVIMGGVEPWTEAQGKDRTTLLPDTAHNQEFDREASEFLFRKCQEMGVPLVVVSRFAAYAAK</sequence>
<dbReference type="SUPFAM" id="SSF53590">
    <property type="entry name" value="Nucleoside hydrolase"/>
    <property type="match status" value="1"/>
</dbReference>
<reference evidence="2" key="1">
    <citation type="submission" date="2021-02" db="EMBL/GenBank/DDBJ databases">
        <authorList>
            <person name="Dougan E. K."/>
            <person name="Rhodes N."/>
            <person name="Thang M."/>
            <person name="Chan C."/>
        </authorList>
    </citation>
    <scope>NUCLEOTIDE SEQUENCE</scope>
</reference>
<proteinExistence type="predicted"/>
<evidence type="ECO:0000313" key="2">
    <source>
        <dbReference type="EMBL" id="CAE8620850.1"/>
    </source>
</evidence>
<feature type="region of interest" description="Disordered" evidence="1">
    <location>
        <begin position="23"/>
        <end position="65"/>
    </location>
</feature>
<dbReference type="OMA" id="SAYNNNC"/>
<dbReference type="AlphaFoldDB" id="A0A813G7G5"/>
<evidence type="ECO:0008006" key="4">
    <source>
        <dbReference type="Google" id="ProtNLM"/>
    </source>
</evidence>
<feature type="compositionally biased region" description="Low complexity" evidence="1">
    <location>
        <begin position="26"/>
        <end position="38"/>
    </location>
</feature>
<dbReference type="OrthoDB" id="194468at2759"/>
<comment type="caution">
    <text evidence="2">The sequence shown here is derived from an EMBL/GenBank/DDBJ whole genome shotgun (WGS) entry which is preliminary data.</text>
</comment>
<dbReference type="Gene3D" id="3.90.245.10">
    <property type="entry name" value="Ribonucleoside hydrolase-like"/>
    <property type="match status" value="1"/>
</dbReference>
<dbReference type="InterPro" id="IPR036452">
    <property type="entry name" value="Ribo_hydro-like"/>
</dbReference>
<dbReference type="EMBL" id="CAJNNV010027595">
    <property type="protein sequence ID" value="CAE8620850.1"/>
    <property type="molecule type" value="Genomic_DNA"/>
</dbReference>
<evidence type="ECO:0000256" key="1">
    <source>
        <dbReference type="SAM" id="MobiDB-lite"/>
    </source>
</evidence>
<dbReference type="GO" id="GO:0016799">
    <property type="term" value="F:hydrolase activity, hydrolyzing N-glycosyl compounds"/>
    <property type="evidence" value="ECO:0007669"/>
    <property type="project" value="InterPro"/>
</dbReference>
<dbReference type="Proteomes" id="UP000654075">
    <property type="component" value="Unassembled WGS sequence"/>
</dbReference>
<protein>
    <recommendedName>
        <fullName evidence="4">Inosine/uridine-preferring nucleoside hydrolase domain-containing protein</fullName>
    </recommendedName>
</protein>
<evidence type="ECO:0000313" key="3">
    <source>
        <dbReference type="Proteomes" id="UP000654075"/>
    </source>
</evidence>
<keyword evidence="3" id="KW-1185">Reference proteome</keyword>
<gene>
    <name evidence="2" type="ORF">PGLA1383_LOCUS38380</name>
</gene>
<feature type="non-terminal residue" evidence="2">
    <location>
        <position position="1"/>
    </location>
</feature>
<feature type="compositionally biased region" description="Low complexity" evidence="1">
    <location>
        <begin position="52"/>
        <end position="64"/>
    </location>
</feature>
<name>A0A813G7G5_POLGL</name>